<dbReference type="PANTHER" id="PTHR32309">
    <property type="entry name" value="TYROSINE-PROTEIN KINASE"/>
    <property type="match status" value="1"/>
</dbReference>
<dbReference type="PANTHER" id="PTHR32309:SF13">
    <property type="entry name" value="FERRIC ENTEROBACTIN TRANSPORT PROTEIN FEPE"/>
    <property type="match status" value="1"/>
</dbReference>
<dbReference type="Proteomes" id="UP000182409">
    <property type="component" value="Unassembled WGS sequence"/>
</dbReference>
<dbReference type="OrthoDB" id="9775724at2"/>
<protein>
    <submittedName>
        <fullName evidence="4">Capsular exopolysaccharide family</fullName>
    </submittedName>
</protein>
<keyword evidence="1" id="KW-0547">Nucleotide-binding</keyword>
<evidence type="ECO:0000256" key="2">
    <source>
        <dbReference type="ARBA" id="ARBA00022840"/>
    </source>
</evidence>
<evidence type="ECO:0000256" key="1">
    <source>
        <dbReference type="ARBA" id="ARBA00022741"/>
    </source>
</evidence>
<dbReference type="GO" id="GO:0004713">
    <property type="term" value="F:protein tyrosine kinase activity"/>
    <property type="evidence" value="ECO:0007669"/>
    <property type="project" value="TreeGrafter"/>
</dbReference>
<keyword evidence="2" id="KW-0067">ATP-binding</keyword>
<evidence type="ECO:0000313" key="4">
    <source>
        <dbReference type="EMBL" id="SEC44225.1"/>
    </source>
</evidence>
<dbReference type="EMBL" id="FNSD01000001">
    <property type="protein sequence ID" value="SEC44225.1"/>
    <property type="molecule type" value="Genomic_DNA"/>
</dbReference>
<organism evidence="4 5">
    <name type="scientific">Terriglobus roseus</name>
    <dbReference type="NCBI Taxonomy" id="392734"/>
    <lineage>
        <taxon>Bacteria</taxon>
        <taxon>Pseudomonadati</taxon>
        <taxon>Acidobacteriota</taxon>
        <taxon>Terriglobia</taxon>
        <taxon>Terriglobales</taxon>
        <taxon>Acidobacteriaceae</taxon>
        <taxon>Terriglobus</taxon>
    </lineage>
</organism>
<dbReference type="Gene3D" id="3.40.50.300">
    <property type="entry name" value="P-loop containing nucleotide triphosphate hydrolases"/>
    <property type="match status" value="1"/>
</dbReference>
<feature type="domain" description="CobQ/CobB/MinD/ParA nucleotide binding" evidence="3">
    <location>
        <begin position="85"/>
        <end position="258"/>
    </location>
</feature>
<reference evidence="4 5" key="1">
    <citation type="submission" date="2016-10" db="EMBL/GenBank/DDBJ databases">
        <authorList>
            <person name="de Groot N.N."/>
        </authorList>
    </citation>
    <scope>NUCLEOTIDE SEQUENCE [LARGE SCALE GENOMIC DNA]</scope>
    <source>
        <strain evidence="4 5">AB35.6</strain>
    </source>
</reference>
<dbReference type="CDD" id="cd05387">
    <property type="entry name" value="BY-kinase"/>
    <property type="match status" value="1"/>
</dbReference>
<sequence length="262" mass="28681">MTTLGLRDAAPARVIPVIPRPAAGPPPVSMNETHADLRKASPMILVDDISHTPGHQRVLLGAEQYHLLRTRLLAVARGGRGNTFAVASSLSGDGKTVTALNIAFSLARVKSIRTLLIELDLRRPNIAKMLGLKGGSRRLSLESTEPWKNAVIHLRENLDALLVFDSVPRANEALQSPRLASMLREASAQYDMVVIDTAPLLATVDTQSILPHVANVLFVVKAEHTRISDIQDALEQLGDKTIGVVLNKVKHLKHEQHYYSYQ</sequence>
<gene>
    <name evidence="4" type="ORF">SAMN05443244_3470</name>
</gene>
<name>A0A1H4SJ44_9BACT</name>
<dbReference type="InterPro" id="IPR027417">
    <property type="entry name" value="P-loop_NTPase"/>
</dbReference>
<accession>A0A1H4SJ44</accession>
<dbReference type="RefSeq" id="WP_083350608.1">
    <property type="nucleotide sequence ID" value="NZ_FNSD01000001.1"/>
</dbReference>
<dbReference type="InterPro" id="IPR050445">
    <property type="entry name" value="Bact_polysacc_biosynth/exp"/>
</dbReference>
<dbReference type="GO" id="GO:0005886">
    <property type="term" value="C:plasma membrane"/>
    <property type="evidence" value="ECO:0007669"/>
    <property type="project" value="TreeGrafter"/>
</dbReference>
<proteinExistence type="predicted"/>
<dbReference type="AlphaFoldDB" id="A0A1H4SJ44"/>
<dbReference type="InterPro" id="IPR002586">
    <property type="entry name" value="CobQ/CobB/MinD/ParA_Nub-bd_dom"/>
</dbReference>
<dbReference type="InterPro" id="IPR005702">
    <property type="entry name" value="Wzc-like_C"/>
</dbReference>
<evidence type="ECO:0000259" key="3">
    <source>
        <dbReference type="Pfam" id="PF01656"/>
    </source>
</evidence>
<evidence type="ECO:0000313" key="5">
    <source>
        <dbReference type="Proteomes" id="UP000182409"/>
    </source>
</evidence>
<dbReference type="Pfam" id="PF01656">
    <property type="entry name" value="CbiA"/>
    <property type="match status" value="1"/>
</dbReference>
<dbReference type="SUPFAM" id="SSF52540">
    <property type="entry name" value="P-loop containing nucleoside triphosphate hydrolases"/>
    <property type="match status" value="1"/>
</dbReference>